<feature type="signal peptide" evidence="4">
    <location>
        <begin position="1"/>
        <end position="22"/>
    </location>
</feature>
<dbReference type="AlphaFoldDB" id="A0A9Q0GB35"/>
<dbReference type="PANTHER" id="PTHR46020:SF4">
    <property type="entry name" value="OS04G0650200 PROTEIN"/>
    <property type="match status" value="1"/>
</dbReference>
<dbReference type="EMBL" id="JAKUCV010001415">
    <property type="protein sequence ID" value="KAJ4846488.1"/>
    <property type="molecule type" value="Genomic_DNA"/>
</dbReference>
<name>A0A9Q0GB35_9ROSI</name>
<evidence type="ECO:0000256" key="4">
    <source>
        <dbReference type="SAM" id="SignalP"/>
    </source>
</evidence>
<keyword evidence="2" id="KW-0442">Lipid degradation</keyword>
<dbReference type="InterPro" id="IPR036514">
    <property type="entry name" value="SGNH_hydro_sf"/>
</dbReference>
<sequence length="242" mass="27094">MGPSGLFFAFAVTLYMVVSSLATVHTVGGWTLGSTWTDKNFAAVDDIALFFNTSAPPTYSLWVKNSSAAESELKNGMNFAFGGSGALTTWENVTLSVQLRQFKQLVESMVFTPSDLQDSVAVLSSIGNDWAYFSAMHHGRPTRDCIKMVVLDYDKLLDAVKAVYDKVKGNTKDNCCQILEKCKGNYTVMCGDNDESGNKVYTLCQEDPAQYFYFFRQHLSHDAWKKMNTLFVEWKVLEPLRS</sequence>
<evidence type="ECO:0000256" key="3">
    <source>
        <dbReference type="ARBA" id="ARBA00023098"/>
    </source>
</evidence>
<accession>A0A9Q0GB35</accession>
<organism evidence="5 6">
    <name type="scientific">Turnera subulata</name>
    <dbReference type="NCBI Taxonomy" id="218843"/>
    <lineage>
        <taxon>Eukaryota</taxon>
        <taxon>Viridiplantae</taxon>
        <taxon>Streptophyta</taxon>
        <taxon>Embryophyta</taxon>
        <taxon>Tracheophyta</taxon>
        <taxon>Spermatophyta</taxon>
        <taxon>Magnoliopsida</taxon>
        <taxon>eudicotyledons</taxon>
        <taxon>Gunneridae</taxon>
        <taxon>Pentapetalae</taxon>
        <taxon>rosids</taxon>
        <taxon>fabids</taxon>
        <taxon>Malpighiales</taxon>
        <taxon>Passifloraceae</taxon>
        <taxon>Turnera</taxon>
    </lineage>
</organism>
<comment type="caution">
    <text evidence="5">The sequence shown here is derived from an EMBL/GenBank/DDBJ whole genome shotgun (WGS) entry which is preliminary data.</text>
</comment>
<dbReference type="Gene3D" id="3.40.50.1110">
    <property type="entry name" value="SGNH hydrolase"/>
    <property type="match status" value="1"/>
</dbReference>
<evidence type="ECO:0000256" key="1">
    <source>
        <dbReference type="ARBA" id="ARBA00022801"/>
    </source>
</evidence>
<protein>
    <submittedName>
        <fullName evidence="5">Uncharacterized protein</fullName>
    </submittedName>
</protein>
<keyword evidence="6" id="KW-1185">Reference proteome</keyword>
<reference evidence="5" key="2">
    <citation type="journal article" date="2023" name="Plants (Basel)">
        <title>Annotation of the Turnera subulata (Passifloraceae) Draft Genome Reveals the S-Locus Evolved after the Divergence of Turneroideae from Passifloroideae in a Stepwise Manner.</title>
        <authorList>
            <person name="Henning P.M."/>
            <person name="Roalson E.H."/>
            <person name="Mir W."/>
            <person name="McCubbin A.G."/>
            <person name="Shore J.S."/>
        </authorList>
    </citation>
    <scope>NUCLEOTIDE SEQUENCE</scope>
    <source>
        <strain evidence="5">F60SS</strain>
    </source>
</reference>
<dbReference type="Proteomes" id="UP001141552">
    <property type="component" value="Unassembled WGS sequence"/>
</dbReference>
<evidence type="ECO:0000313" key="6">
    <source>
        <dbReference type="Proteomes" id="UP001141552"/>
    </source>
</evidence>
<feature type="chain" id="PRO_5040399195" evidence="4">
    <location>
        <begin position="23"/>
        <end position="242"/>
    </location>
</feature>
<dbReference type="GO" id="GO:0016042">
    <property type="term" value="P:lipid catabolic process"/>
    <property type="evidence" value="ECO:0007669"/>
    <property type="project" value="UniProtKB-KW"/>
</dbReference>
<keyword evidence="4" id="KW-0732">Signal</keyword>
<evidence type="ECO:0000256" key="2">
    <source>
        <dbReference type="ARBA" id="ARBA00022963"/>
    </source>
</evidence>
<dbReference type="PANTHER" id="PTHR46020">
    <property type="entry name" value="OSJNBB0059K02.9 PROTEIN"/>
    <property type="match status" value="1"/>
</dbReference>
<gene>
    <name evidence="5" type="ORF">Tsubulata_047573</name>
</gene>
<keyword evidence="3" id="KW-0443">Lipid metabolism</keyword>
<keyword evidence="1" id="KW-0378">Hydrolase</keyword>
<proteinExistence type="predicted"/>
<evidence type="ECO:0000313" key="5">
    <source>
        <dbReference type="EMBL" id="KAJ4846488.1"/>
    </source>
</evidence>
<reference evidence="5" key="1">
    <citation type="submission" date="2022-02" db="EMBL/GenBank/DDBJ databases">
        <authorList>
            <person name="Henning P.M."/>
            <person name="McCubbin A.G."/>
            <person name="Shore J.S."/>
        </authorList>
    </citation>
    <scope>NUCLEOTIDE SEQUENCE</scope>
    <source>
        <strain evidence="5">F60SS</strain>
        <tissue evidence="5">Leaves</tissue>
    </source>
</reference>
<dbReference type="GO" id="GO:0016787">
    <property type="term" value="F:hydrolase activity"/>
    <property type="evidence" value="ECO:0007669"/>
    <property type="project" value="UniProtKB-KW"/>
</dbReference>